<protein>
    <recommendedName>
        <fullName evidence="4">Hydrophobin</fullName>
    </recommendedName>
</protein>
<evidence type="ECO:0000313" key="2">
    <source>
        <dbReference type="EMBL" id="KAA1078443.1"/>
    </source>
</evidence>
<comment type="caution">
    <text evidence="2">The sequence shown here is derived from an EMBL/GenBank/DDBJ whole genome shotgun (WGS) entry which is preliminary data.</text>
</comment>
<dbReference type="AlphaFoldDB" id="A0A5B0MPX6"/>
<feature type="signal peptide" evidence="1">
    <location>
        <begin position="1"/>
        <end position="26"/>
    </location>
</feature>
<feature type="chain" id="PRO_5022866837" description="Hydrophobin" evidence="1">
    <location>
        <begin position="27"/>
        <end position="99"/>
    </location>
</feature>
<accession>A0A5B0MPX6</accession>
<keyword evidence="1" id="KW-0732">Signal</keyword>
<evidence type="ECO:0000256" key="1">
    <source>
        <dbReference type="SAM" id="SignalP"/>
    </source>
</evidence>
<dbReference type="Proteomes" id="UP000324748">
    <property type="component" value="Unassembled WGS sequence"/>
</dbReference>
<name>A0A5B0MPX6_PUCGR</name>
<sequence length="99" mass="10851">MNILPRTKHSPTSCLLLSALSSSSLAVVCDDNVTHRYIGQCGKQTETTYTLRNADVWPPGDDSTKFKRCPDNTYCCGQNLAATGRGITQDELHDNCTPM</sequence>
<evidence type="ECO:0000313" key="3">
    <source>
        <dbReference type="Proteomes" id="UP000324748"/>
    </source>
</evidence>
<gene>
    <name evidence="2" type="ORF">PGT21_035160</name>
</gene>
<reference evidence="2 3" key="1">
    <citation type="submission" date="2019-05" db="EMBL/GenBank/DDBJ databases">
        <title>Emergence of the Ug99 lineage of the wheat stem rust pathogen through somatic hybridization.</title>
        <authorList>
            <person name="Li F."/>
            <person name="Upadhyaya N.M."/>
            <person name="Sperschneider J."/>
            <person name="Matny O."/>
            <person name="Nguyen-Phuc H."/>
            <person name="Mago R."/>
            <person name="Raley C."/>
            <person name="Miller M.E."/>
            <person name="Silverstein K.A.T."/>
            <person name="Henningsen E."/>
            <person name="Hirsch C.D."/>
            <person name="Visser B."/>
            <person name="Pretorius Z.A."/>
            <person name="Steffenson B.J."/>
            <person name="Schwessinger B."/>
            <person name="Dodds P.N."/>
            <person name="Figueroa M."/>
        </authorList>
    </citation>
    <scope>NUCLEOTIDE SEQUENCE [LARGE SCALE GENOMIC DNA]</scope>
    <source>
        <strain evidence="2">21-0</strain>
    </source>
</reference>
<proteinExistence type="predicted"/>
<keyword evidence="3" id="KW-1185">Reference proteome</keyword>
<dbReference type="EMBL" id="VSWC01000144">
    <property type="protein sequence ID" value="KAA1078443.1"/>
    <property type="molecule type" value="Genomic_DNA"/>
</dbReference>
<evidence type="ECO:0008006" key="4">
    <source>
        <dbReference type="Google" id="ProtNLM"/>
    </source>
</evidence>
<organism evidence="2 3">
    <name type="scientific">Puccinia graminis f. sp. tritici</name>
    <dbReference type="NCBI Taxonomy" id="56615"/>
    <lineage>
        <taxon>Eukaryota</taxon>
        <taxon>Fungi</taxon>
        <taxon>Dikarya</taxon>
        <taxon>Basidiomycota</taxon>
        <taxon>Pucciniomycotina</taxon>
        <taxon>Pucciniomycetes</taxon>
        <taxon>Pucciniales</taxon>
        <taxon>Pucciniaceae</taxon>
        <taxon>Puccinia</taxon>
    </lineage>
</organism>